<keyword evidence="1 3" id="KW-0732">Signal</keyword>
<feature type="domain" description="SLH" evidence="4">
    <location>
        <begin position="1080"/>
        <end position="1141"/>
    </location>
</feature>
<evidence type="ECO:0000256" key="3">
    <source>
        <dbReference type="SAM" id="SignalP"/>
    </source>
</evidence>
<keyword evidence="2" id="KW-0677">Repeat</keyword>
<proteinExistence type="predicted"/>
<dbReference type="InterPro" id="IPR004843">
    <property type="entry name" value="Calcineurin-like_PHP"/>
</dbReference>
<dbReference type="PANTHER" id="PTHR22953:SF153">
    <property type="entry name" value="PURPLE ACID PHOSPHATASE"/>
    <property type="match status" value="1"/>
</dbReference>
<protein>
    <recommendedName>
        <fullName evidence="4">SLH domain-containing protein</fullName>
    </recommendedName>
</protein>
<dbReference type="Gene3D" id="2.60.40.10">
    <property type="entry name" value="Immunoglobulins"/>
    <property type="match status" value="2"/>
</dbReference>
<evidence type="ECO:0000313" key="5">
    <source>
        <dbReference type="EMBL" id="OUP51549.1"/>
    </source>
</evidence>
<dbReference type="InterPro" id="IPR013320">
    <property type="entry name" value="ConA-like_dom_sf"/>
</dbReference>
<dbReference type="Pfam" id="PF00395">
    <property type="entry name" value="SLH"/>
    <property type="match status" value="3"/>
</dbReference>
<comment type="caution">
    <text evidence="5">The sequence shown here is derived from an EMBL/GenBank/DDBJ whole genome shotgun (WGS) entry which is preliminary data.</text>
</comment>
<dbReference type="Pfam" id="PF16656">
    <property type="entry name" value="Pur_ac_phosph_N"/>
    <property type="match status" value="1"/>
</dbReference>
<dbReference type="Pfam" id="PF00149">
    <property type="entry name" value="Metallophos"/>
    <property type="match status" value="1"/>
</dbReference>
<dbReference type="Gene3D" id="2.60.40.380">
    <property type="entry name" value="Purple acid phosphatase-like, N-terminal"/>
    <property type="match status" value="1"/>
</dbReference>
<dbReference type="AlphaFoldDB" id="A0A1Y4L7X6"/>
<dbReference type="PROSITE" id="PS51272">
    <property type="entry name" value="SLH"/>
    <property type="match status" value="3"/>
</dbReference>
<gene>
    <name evidence="5" type="ORF">B5F17_12540</name>
</gene>
<dbReference type="InterPro" id="IPR013783">
    <property type="entry name" value="Ig-like_fold"/>
</dbReference>
<dbReference type="RefSeq" id="WP_087374313.1">
    <property type="nucleotide sequence ID" value="NZ_NFKK01000020.1"/>
</dbReference>
<accession>A0A1Y4L7X6</accession>
<dbReference type="GO" id="GO:0003993">
    <property type="term" value="F:acid phosphatase activity"/>
    <property type="evidence" value="ECO:0007669"/>
    <property type="project" value="InterPro"/>
</dbReference>
<feature type="domain" description="SLH" evidence="4">
    <location>
        <begin position="1016"/>
        <end position="1079"/>
    </location>
</feature>
<dbReference type="InterPro" id="IPR039331">
    <property type="entry name" value="PAPs-like"/>
</dbReference>
<feature type="chain" id="PRO_5012192875" description="SLH domain-containing protein" evidence="3">
    <location>
        <begin position="28"/>
        <end position="1202"/>
    </location>
</feature>
<reference evidence="6" key="1">
    <citation type="submission" date="2017-04" db="EMBL/GenBank/DDBJ databases">
        <title>Function of individual gut microbiota members based on whole genome sequencing of pure cultures obtained from chicken caecum.</title>
        <authorList>
            <person name="Medvecky M."/>
            <person name="Cejkova D."/>
            <person name="Polansky O."/>
            <person name="Karasova D."/>
            <person name="Kubasova T."/>
            <person name="Cizek A."/>
            <person name="Rychlik I."/>
        </authorList>
    </citation>
    <scope>NUCLEOTIDE SEQUENCE [LARGE SCALE GENOMIC DNA]</scope>
    <source>
        <strain evidence="6">An180</strain>
    </source>
</reference>
<evidence type="ECO:0000256" key="1">
    <source>
        <dbReference type="ARBA" id="ARBA00022729"/>
    </source>
</evidence>
<evidence type="ECO:0000259" key="4">
    <source>
        <dbReference type="PROSITE" id="PS51272"/>
    </source>
</evidence>
<organism evidence="5 6">
    <name type="scientific">Butyricicoccus pullicaecorum</name>
    <dbReference type="NCBI Taxonomy" id="501571"/>
    <lineage>
        <taxon>Bacteria</taxon>
        <taxon>Bacillati</taxon>
        <taxon>Bacillota</taxon>
        <taxon>Clostridia</taxon>
        <taxon>Eubacteriales</taxon>
        <taxon>Butyricicoccaceae</taxon>
        <taxon>Butyricicoccus</taxon>
    </lineage>
</organism>
<dbReference type="SUPFAM" id="SSF49899">
    <property type="entry name" value="Concanavalin A-like lectins/glucanases"/>
    <property type="match status" value="1"/>
</dbReference>
<evidence type="ECO:0000313" key="6">
    <source>
        <dbReference type="Proteomes" id="UP000195897"/>
    </source>
</evidence>
<dbReference type="Gene3D" id="2.60.120.200">
    <property type="match status" value="1"/>
</dbReference>
<name>A0A1Y4L7X6_9FIRM</name>
<dbReference type="InterPro" id="IPR008963">
    <property type="entry name" value="Purple_acid_Pase-like_N"/>
</dbReference>
<dbReference type="Proteomes" id="UP000195897">
    <property type="component" value="Unassembled WGS sequence"/>
</dbReference>
<dbReference type="EMBL" id="NFKK01000020">
    <property type="protein sequence ID" value="OUP51549.1"/>
    <property type="molecule type" value="Genomic_DNA"/>
</dbReference>
<dbReference type="PANTHER" id="PTHR22953">
    <property type="entry name" value="ACID PHOSPHATASE RELATED"/>
    <property type="match status" value="1"/>
</dbReference>
<dbReference type="InterPro" id="IPR001119">
    <property type="entry name" value="SLH_dom"/>
</dbReference>
<dbReference type="InterPro" id="IPR015914">
    <property type="entry name" value="PAPs_N"/>
</dbReference>
<sequence>MRKLLKRIYSLMLSAVLLATMAPVSFAAESPAFQNGPYLLAPKTNSMVVVWESTQAVGSTIAYGTDANNLCEPIPVAVDADAPDFNGSKMNLFHYKLDNLTPGTQYYYEVKLEGGESCKASFRTLSDNPEQIRLISLSDSHIFATREELDAAVKNYDPDIILHCGDLVEGTGAQAEQFSFWFQGKVENDFIHSYPVVYASGNHDQGGVYFDTYVYSIQDEEYGASVEGDSSFNYGDLHIITMNSNPWGLFQMNSEATGQQADAATLKTIDDAMAWLKSDLATDAATQAQFRIIMMHHPVSNAYTNRYIPSVIEPGNVDLLLAGHTHSYARAVSSDPKVGAGTVYLTHQDARTYNKKGDFFYIDYTPGSGVMSVKNYGATAAGQDSVLANETLIASEKQQLTWSDISITPDSVLYNGEVTVTATVTNVGKGLAAAVIPVQDNDQTRYLYEFEDGIVTLDPGKSATLTGTLRMESLGTHTLKLADKTATVEVKYRPATFDYTNIRTQQGDGAVSDMDSNVLHIKADVVNIGNDTGTGTAEFKVNGVVKGSKEYTLASGESQTAEFAYIFDKAGEYEVTIGNAAPQTIYVEGSIQGMPIVKDKSGNGNDAYIHGQPEFGTDDQGHQTLILDGKRDYIEIPDNGGYTPVDAMTGMVWANLPSAGTTKGGVSELTEQYVDLDGTGAIPDHNPLMVKGIGLGWGTPYMFRMAVRETGKVTYGVCLLDDNGEFSWNDGDDASAGIKKDQWVQYTSAFDFATGGDSYQNELHSAHVDKPAFENVPIKTWDGEPMYIGLGFKNTLQTERNRGMYHTMLPGAVSQVRFYTSKLSQDEVNTVRANPTETGASADSLKIWLDFESANIETTGTHTTEWVEATAAPTSLAYDASFAGKASITAVVQASDDGKTVKEEKQAALTNGKGTIDLTGMGQAKYVRVKTTFVSDLNSTESSVPVLNEYTLTAGTVKVWNTLTDWEKGTFEGAAGHQPSHVYRNYATDFDDFGEITVQAVPDTSSEQTAPETTETTSTTFTDMTGHWASDAVAYVTEKGLFQGTDPGLFSPEEGMSRGMFVTVLGRMAGIDTANYDKAGAFEDVAQDAYYNAYINWAVDNKLCSGADATHFEPDARITREQAAVILANYLASVDAQLTADDSLPAFADSARISDFAKDAVRTMQTTGLMNGKENNNFDPSGTTTRAEVAAMMQNLCQALGK</sequence>
<dbReference type="InterPro" id="IPR029052">
    <property type="entry name" value="Metallo-depent_PP-like"/>
</dbReference>
<feature type="domain" description="SLH" evidence="4">
    <location>
        <begin position="1144"/>
        <end position="1202"/>
    </location>
</feature>
<dbReference type="GO" id="GO:0046872">
    <property type="term" value="F:metal ion binding"/>
    <property type="evidence" value="ECO:0007669"/>
    <property type="project" value="InterPro"/>
</dbReference>
<dbReference type="SUPFAM" id="SSF49363">
    <property type="entry name" value="Purple acid phosphatase, N-terminal domain"/>
    <property type="match status" value="1"/>
</dbReference>
<feature type="signal peptide" evidence="3">
    <location>
        <begin position="1"/>
        <end position="27"/>
    </location>
</feature>
<dbReference type="Gene3D" id="3.60.21.10">
    <property type="match status" value="1"/>
</dbReference>
<dbReference type="SUPFAM" id="SSF56300">
    <property type="entry name" value="Metallo-dependent phosphatases"/>
    <property type="match status" value="1"/>
</dbReference>
<evidence type="ECO:0000256" key="2">
    <source>
        <dbReference type="ARBA" id="ARBA00022737"/>
    </source>
</evidence>